<accession>A0A9P9WFT4</accession>
<dbReference type="PROSITE" id="PS00108">
    <property type="entry name" value="PROTEIN_KINASE_ST"/>
    <property type="match status" value="1"/>
</dbReference>
<feature type="region of interest" description="Disordered" evidence="1">
    <location>
        <begin position="384"/>
        <end position="450"/>
    </location>
</feature>
<dbReference type="Pfam" id="PF00069">
    <property type="entry name" value="Pkinase"/>
    <property type="match status" value="1"/>
</dbReference>
<dbReference type="EMBL" id="JAFIMR010000029">
    <property type="protein sequence ID" value="KAI1861560.1"/>
    <property type="molecule type" value="Genomic_DNA"/>
</dbReference>
<dbReference type="InterPro" id="IPR008271">
    <property type="entry name" value="Ser/Thr_kinase_AS"/>
</dbReference>
<feature type="compositionally biased region" description="Polar residues" evidence="1">
    <location>
        <begin position="416"/>
        <end position="436"/>
    </location>
</feature>
<dbReference type="SMART" id="SM00220">
    <property type="entry name" value="S_TKc"/>
    <property type="match status" value="1"/>
</dbReference>
<dbReference type="AlphaFoldDB" id="A0A9P9WFT4"/>
<dbReference type="PANTHER" id="PTHR44167:SF24">
    <property type="entry name" value="SERINE_THREONINE-PROTEIN KINASE CHK2"/>
    <property type="match status" value="1"/>
</dbReference>
<name>A0A9P9WFT4_9PEZI</name>
<feature type="compositionally biased region" description="Polar residues" evidence="1">
    <location>
        <begin position="321"/>
        <end position="334"/>
    </location>
</feature>
<keyword evidence="4" id="KW-1185">Reference proteome</keyword>
<dbReference type="InterPro" id="IPR011009">
    <property type="entry name" value="Kinase-like_dom_sf"/>
</dbReference>
<dbReference type="Proteomes" id="UP000829685">
    <property type="component" value="Unassembled WGS sequence"/>
</dbReference>
<feature type="compositionally biased region" description="Polar residues" evidence="1">
    <location>
        <begin position="394"/>
        <end position="406"/>
    </location>
</feature>
<dbReference type="SUPFAM" id="SSF56112">
    <property type="entry name" value="Protein kinase-like (PK-like)"/>
    <property type="match status" value="1"/>
</dbReference>
<feature type="region of interest" description="Disordered" evidence="1">
    <location>
        <begin position="295"/>
        <end position="334"/>
    </location>
</feature>
<protein>
    <recommendedName>
        <fullName evidence="2">Protein kinase domain-containing protein</fullName>
    </recommendedName>
</protein>
<evidence type="ECO:0000256" key="1">
    <source>
        <dbReference type="SAM" id="MobiDB-lite"/>
    </source>
</evidence>
<proteinExistence type="predicted"/>
<gene>
    <name evidence="3" type="ORF">JX265_009527</name>
</gene>
<evidence type="ECO:0000259" key="2">
    <source>
        <dbReference type="PROSITE" id="PS50011"/>
    </source>
</evidence>
<comment type="caution">
    <text evidence="3">The sequence shown here is derived from an EMBL/GenBank/DDBJ whole genome shotgun (WGS) entry which is preliminary data.</text>
</comment>
<dbReference type="PROSITE" id="PS50011">
    <property type="entry name" value="PROTEIN_KINASE_DOM"/>
    <property type="match status" value="1"/>
</dbReference>
<dbReference type="GO" id="GO:0004672">
    <property type="term" value="F:protein kinase activity"/>
    <property type="evidence" value="ECO:0007669"/>
    <property type="project" value="InterPro"/>
</dbReference>
<dbReference type="PANTHER" id="PTHR44167">
    <property type="entry name" value="OVARIAN-SPECIFIC SERINE/THREONINE-PROTEIN KINASE LOK-RELATED"/>
    <property type="match status" value="1"/>
</dbReference>
<reference evidence="3" key="1">
    <citation type="submission" date="2021-03" db="EMBL/GenBank/DDBJ databases">
        <title>Revisited historic fungal species revealed as producer of novel bioactive compounds through whole genome sequencing and comparative genomics.</title>
        <authorList>
            <person name="Vignolle G.A."/>
            <person name="Hochenegger N."/>
            <person name="Mach R.L."/>
            <person name="Mach-Aigner A.R."/>
            <person name="Javad Rahimi M."/>
            <person name="Salim K.A."/>
            <person name="Chan C.M."/>
            <person name="Lim L.B.L."/>
            <person name="Cai F."/>
            <person name="Druzhinina I.S."/>
            <person name="U'Ren J.M."/>
            <person name="Derntl C."/>
        </authorList>
    </citation>
    <scope>NUCLEOTIDE SEQUENCE</scope>
    <source>
        <strain evidence="3">TUCIM 5799</strain>
    </source>
</reference>
<feature type="domain" description="Protein kinase" evidence="2">
    <location>
        <begin position="1"/>
        <end position="280"/>
    </location>
</feature>
<sequence>MSVVSLLSDLVRDSKIETEFLDSCIQHVFYETGPSARERRVRKEERWVRREFIGRGAYGSVYLEQSKVDSSYKLRAVKEIKKSVAPGEEVDYIRELEAVAKFSHQKKYLTTPFPESETRQIASQVLEGLIYMHENGFVHRDLKPGNIMVVTQGPDWFVKIADFGISKRRQQGVTTLHTMQRGTLGFVAPEVLGFYSNGTYTYSVDMWSFGAVIYRIITNTTAFGSPAELFKYSSGIADFPTDQFDGKSLSCEVQEYISALMKPDPKDRLSAVSASSHPWIAQTFHSRSNFPRFSATSSSSTIKATENPTLDTMGSKPWTIDHSTQLSNTDPPSTVTTKLAINTTVEHISTALAMSDTDNFDAQPTRNTGQHLNYQPPSVTDCVEDIEHSPNLPDINTTDSFHSGPQQRAARDRSTGEYSQGTVDLQQVATSASPSMHSAPGTDETHTETDNSFAYSDSIDHVDANQTTPEVNKAWAFLKDFEEKARTRFWTCPKGHRLRDHLKVTSSDTPVWKTQVACPRCPVSTHLPIDTKLGQRGSRMAEYCIFCGGHSRKCRCARNLDEIIQSLVNAFKGRGMLTQHTKTEMDHAMVIKACETYVKELPS</sequence>
<evidence type="ECO:0000313" key="3">
    <source>
        <dbReference type="EMBL" id="KAI1861560.1"/>
    </source>
</evidence>
<dbReference type="GO" id="GO:0005524">
    <property type="term" value="F:ATP binding"/>
    <property type="evidence" value="ECO:0007669"/>
    <property type="project" value="InterPro"/>
</dbReference>
<dbReference type="Gene3D" id="1.10.510.10">
    <property type="entry name" value="Transferase(Phosphotransferase) domain 1"/>
    <property type="match status" value="2"/>
</dbReference>
<evidence type="ECO:0000313" key="4">
    <source>
        <dbReference type="Proteomes" id="UP000829685"/>
    </source>
</evidence>
<dbReference type="InterPro" id="IPR000719">
    <property type="entry name" value="Prot_kinase_dom"/>
</dbReference>
<organism evidence="3 4">
    <name type="scientific">Neoarthrinium moseri</name>
    <dbReference type="NCBI Taxonomy" id="1658444"/>
    <lineage>
        <taxon>Eukaryota</taxon>
        <taxon>Fungi</taxon>
        <taxon>Dikarya</taxon>
        <taxon>Ascomycota</taxon>
        <taxon>Pezizomycotina</taxon>
        <taxon>Sordariomycetes</taxon>
        <taxon>Xylariomycetidae</taxon>
        <taxon>Amphisphaeriales</taxon>
        <taxon>Apiosporaceae</taxon>
        <taxon>Neoarthrinium</taxon>
    </lineage>
</organism>
<feature type="compositionally biased region" description="Polar residues" evidence="1">
    <location>
        <begin position="302"/>
        <end position="312"/>
    </location>
</feature>